<feature type="domain" description="Alpha-type protein kinase" evidence="4">
    <location>
        <begin position="101"/>
        <end position="226"/>
    </location>
</feature>
<keyword evidence="3" id="KW-0418">Kinase</keyword>
<evidence type="ECO:0000259" key="4">
    <source>
        <dbReference type="Pfam" id="PF02816"/>
    </source>
</evidence>
<sequence>MTICFLRNDNSILNPYIKIKVPIELFKYYINEHCFIPFQFEQKQKGYSIELEFVHWNGLLFPVKKESNEMTIEYQKGKIIIDTPTPKIEVNKIAEGNEYEIIDCFEGQKIIKIFVDEFNTRCECCGLKNKQIHFEKMYCFTPNKNNPFSRYILLSQCLNSKSIISNDIIQAFIHFVFIQSEETILIDEIYGIRNEKNIFIISSVVVHCNSTSKFYYWKRRNMTNTIPHKCNIYCKVFGIFKQKKIITVEPEN</sequence>
<keyword evidence="1" id="KW-0723">Serine/threonine-protein kinase</keyword>
<dbReference type="Gene3D" id="3.20.200.10">
    <property type="entry name" value="MHCK/EF2 kinase"/>
    <property type="match status" value="1"/>
</dbReference>
<dbReference type="InterPro" id="IPR004166">
    <property type="entry name" value="a-kinase_dom"/>
</dbReference>
<keyword evidence="6" id="KW-1185">Reference proteome</keyword>
<evidence type="ECO:0000256" key="1">
    <source>
        <dbReference type="ARBA" id="ARBA00022527"/>
    </source>
</evidence>
<dbReference type="Proteomes" id="UP000008076">
    <property type="component" value="Unassembled WGS sequence"/>
</dbReference>
<evidence type="ECO:0000256" key="2">
    <source>
        <dbReference type="ARBA" id="ARBA00022679"/>
    </source>
</evidence>
<keyword evidence="2" id="KW-0808">Transferase</keyword>
<organism evidence="6">
    <name type="scientific">Entamoeba dispar (strain ATCC PRA-260 / SAW760)</name>
    <dbReference type="NCBI Taxonomy" id="370354"/>
    <lineage>
        <taxon>Eukaryota</taxon>
        <taxon>Amoebozoa</taxon>
        <taxon>Evosea</taxon>
        <taxon>Archamoebae</taxon>
        <taxon>Mastigamoebida</taxon>
        <taxon>Entamoebidae</taxon>
        <taxon>Entamoeba</taxon>
    </lineage>
</organism>
<dbReference type="GO" id="GO:0005524">
    <property type="term" value="F:ATP binding"/>
    <property type="evidence" value="ECO:0007669"/>
    <property type="project" value="InterPro"/>
</dbReference>
<dbReference type="EMBL" id="DS549339">
    <property type="protein sequence ID" value="EDR25982.1"/>
    <property type="molecule type" value="Genomic_DNA"/>
</dbReference>
<gene>
    <name evidence="5" type="ORF">EDI_168190</name>
</gene>
<reference evidence="6" key="1">
    <citation type="submission" date="2007-12" db="EMBL/GenBank/DDBJ databases">
        <title>Annotation of Entamoeba dispar SAW760.</title>
        <authorList>
            <person name="Lorenzi H."/>
            <person name="Inman J."/>
            <person name="Schobel S."/>
            <person name="Amedeo P."/>
            <person name="Caler E."/>
        </authorList>
    </citation>
    <scope>NUCLEOTIDE SEQUENCE [LARGE SCALE GENOMIC DNA]</scope>
    <source>
        <strain evidence="6">ATCC PRA-260 / SAW760</strain>
    </source>
</reference>
<name>B0EHL9_ENTDS</name>
<dbReference type="OrthoDB" id="30062at2759"/>
<dbReference type="KEGG" id="edi:EDI_168190"/>
<dbReference type="AlphaFoldDB" id="B0EHL9"/>
<dbReference type="Pfam" id="PF02816">
    <property type="entry name" value="Alpha_kinase"/>
    <property type="match status" value="1"/>
</dbReference>
<evidence type="ECO:0000313" key="5">
    <source>
        <dbReference type="EMBL" id="EDR25982.1"/>
    </source>
</evidence>
<dbReference type="GeneID" id="5882774"/>
<evidence type="ECO:0000313" key="6">
    <source>
        <dbReference type="Proteomes" id="UP000008076"/>
    </source>
</evidence>
<proteinExistence type="predicted"/>
<accession>B0EHL9</accession>
<dbReference type="RefSeq" id="XP_001737725.1">
    <property type="nucleotide sequence ID" value="XM_001737673.1"/>
</dbReference>
<dbReference type="eggNOG" id="ENOG502RCD2">
    <property type="taxonomic scope" value="Eukaryota"/>
</dbReference>
<dbReference type="GO" id="GO:0004674">
    <property type="term" value="F:protein serine/threonine kinase activity"/>
    <property type="evidence" value="ECO:0007669"/>
    <property type="project" value="UniProtKB-KW"/>
</dbReference>
<protein>
    <recommendedName>
        <fullName evidence="4">Alpha-type protein kinase domain-containing protein</fullName>
    </recommendedName>
</protein>
<evidence type="ECO:0000256" key="3">
    <source>
        <dbReference type="ARBA" id="ARBA00022777"/>
    </source>
</evidence>